<accession>A0A366CSY2</accession>
<dbReference type="EMBL" id="QNRE01000042">
    <property type="protein sequence ID" value="RBO78462.1"/>
    <property type="molecule type" value="Genomic_DNA"/>
</dbReference>
<dbReference type="InterPro" id="IPR052897">
    <property type="entry name" value="Sec-Metab_Biosynth_Hydrolase"/>
</dbReference>
<organism evidence="3 4">
    <name type="scientific">Nocardia puris</name>
    <dbReference type="NCBI Taxonomy" id="208602"/>
    <lineage>
        <taxon>Bacteria</taxon>
        <taxon>Bacillati</taxon>
        <taxon>Actinomycetota</taxon>
        <taxon>Actinomycetes</taxon>
        <taxon>Mycobacteriales</taxon>
        <taxon>Nocardiaceae</taxon>
        <taxon>Nocardia</taxon>
    </lineage>
</organism>
<dbReference type="SUPFAM" id="SSF53474">
    <property type="entry name" value="alpha/beta-Hydrolases"/>
    <property type="match status" value="1"/>
</dbReference>
<evidence type="ECO:0000313" key="3">
    <source>
        <dbReference type="EMBL" id="RBO78462.1"/>
    </source>
</evidence>
<feature type="domain" description="AB hydrolase-1" evidence="2">
    <location>
        <begin position="37"/>
        <end position="262"/>
    </location>
</feature>
<gene>
    <name evidence="3" type="ORF">DFR74_1424</name>
</gene>
<proteinExistence type="predicted"/>
<evidence type="ECO:0000256" key="1">
    <source>
        <dbReference type="SAM" id="SignalP"/>
    </source>
</evidence>
<dbReference type="GO" id="GO:0003824">
    <property type="term" value="F:catalytic activity"/>
    <property type="evidence" value="ECO:0007669"/>
    <property type="project" value="UniProtKB-ARBA"/>
</dbReference>
<keyword evidence="4" id="KW-1185">Reference proteome</keyword>
<dbReference type="InterPro" id="IPR029058">
    <property type="entry name" value="AB_hydrolase_fold"/>
</dbReference>
<reference evidence="3 4" key="1">
    <citation type="submission" date="2018-06" db="EMBL/GenBank/DDBJ databases">
        <title>Genomic Encyclopedia of Type Strains, Phase IV (KMG-IV): sequencing the most valuable type-strain genomes for metagenomic binning, comparative biology and taxonomic classification.</title>
        <authorList>
            <person name="Goeker M."/>
        </authorList>
    </citation>
    <scope>NUCLEOTIDE SEQUENCE [LARGE SCALE GENOMIC DNA]</scope>
    <source>
        <strain evidence="3 4">DSM 44599</strain>
    </source>
</reference>
<protein>
    <submittedName>
        <fullName evidence="3">Pimeloyl-ACP methyl ester carboxylesterase</fullName>
    </submittedName>
</protein>
<feature type="chain" id="PRO_5016943881" evidence="1">
    <location>
        <begin position="31"/>
        <end position="268"/>
    </location>
</feature>
<keyword evidence="1" id="KW-0732">Signal</keyword>
<dbReference type="Pfam" id="PF12697">
    <property type="entry name" value="Abhydrolase_6"/>
    <property type="match status" value="1"/>
</dbReference>
<dbReference type="PANTHER" id="PTHR37017:SF11">
    <property type="entry name" value="ESTERASE_LIPASE_THIOESTERASE DOMAIN-CONTAINING PROTEIN"/>
    <property type="match status" value="1"/>
</dbReference>
<evidence type="ECO:0000313" key="4">
    <source>
        <dbReference type="Proteomes" id="UP000252586"/>
    </source>
</evidence>
<sequence length="268" mass="27780">MRTATHRLRGLVIALAVALAPAAATVAATAAPVAPTIVLVHGAFADTTSWDGVAAALRADGYRVVVPDNPLRGPAYDAAAVQRSLDEISGPVVLVGHSYGGAVITQVHDPKVRALVFIAAFAPAAGEINQLALDPIRFPGSRLLPPVLQVDVTDDATGIAGKNVDASIAADDFHEVFAQDVTDTTAATMLAHQRPLALTANLEPSGTPAWSTTPTWYLVSARDRVIPPAAQRFMAARMHANTSELDASHASLVSRPVEVAAVVKAATT</sequence>
<name>A0A366CSY2_9NOCA</name>
<dbReference type="Gene3D" id="3.40.50.1820">
    <property type="entry name" value="alpha/beta hydrolase"/>
    <property type="match status" value="1"/>
</dbReference>
<dbReference type="AlphaFoldDB" id="A0A366CSY2"/>
<dbReference type="STRING" id="1210090.GCA_001613185_07152"/>
<dbReference type="RefSeq" id="WP_067514844.1">
    <property type="nucleotide sequence ID" value="NZ_CP107943.1"/>
</dbReference>
<dbReference type="Proteomes" id="UP000252586">
    <property type="component" value="Unassembled WGS sequence"/>
</dbReference>
<dbReference type="PANTHER" id="PTHR37017">
    <property type="entry name" value="AB HYDROLASE-1 DOMAIN-CONTAINING PROTEIN-RELATED"/>
    <property type="match status" value="1"/>
</dbReference>
<feature type="signal peptide" evidence="1">
    <location>
        <begin position="1"/>
        <end position="30"/>
    </location>
</feature>
<dbReference type="InterPro" id="IPR000073">
    <property type="entry name" value="AB_hydrolase_1"/>
</dbReference>
<comment type="caution">
    <text evidence="3">The sequence shown here is derived from an EMBL/GenBank/DDBJ whole genome shotgun (WGS) entry which is preliminary data.</text>
</comment>
<evidence type="ECO:0000259" key="2">
    <source>
        <dbReference type="Pfam" id="PF12697"/>
    </source>
</evidence>
<dbReference type="OrthoDB" id="9814966at2"/>